<dbReference type="Gene3D" id="2.130.10.10">
    <property type="entry name" value="YVTN repeat-like/Quinoprotein amine dehydrogenase"/>
    <property type="match status" value="2"/>
</dbReference>
<dbReference type="SUPFAM" id="SSF50969">
    <property type="entry name" value="YVTN repeat-like/Quinoprotein amine dehydrogenase"/>
    <property type="match status" value="1"/>
</dbReference>
<reference evidence="2" key="1">
    <citation type="journal article" date="2021" name="Environ. Microbiol.">
        <title>Cryptic niche differentiation of novel sediment ecotypes of Rugeria pomeroyi correlates with nitrate respiration.</title>
        <authorList>
            <person name="Lin X."/>
            <person name="McNichol J."/>
            <person name="Chu X."/>
            <person name="Qian Y."/>
            <person name="Luo H."/>
        </authorList>
    </citation>
    <scope>NUCLEOTIDE SEQUENCE</scope>
    <source>
        <strain evidence="2">SZCCDBB064</strain>
    </source>
</reference>
<accession>A0A9Q3WMI6</accession>
<dbReference type="RefSeq" id="WP_234220024.1">
    <property type="nucleotide sequence ID" value="NZ_JAGQAF010000007.1"/>
</dbReference>
<feature type="compositionally biased region" description="Low complexity" evidence="1">
    <location>
        <begin position="910"/>
        <end position="920"/>
    </location>
</feature>
<dbReference type="PANTHER" id="PTHR37841">
    <property type="entry name" value="GLR2918 PROTEIN"/>
    <property type="match status" value="1"/>
</dbReference>
<dbReference type="InterPro" id="IPR032774">
    <property type="entry name" value="WG_beta_rep"/>
</dbReference>
<dbReference type="AlphaFoldDB" id="A0A9Q3WMI6"/>
<comment type="caution">
    <text evidence="2">The sequence shown here is derived from an EMBL/GenBank/DDBJ whole genome shotgun (WGS) entry which is preliminary data.</text>
</comment>
<proteinExistence type="predicted"/>
<name>A0A9Q3WMI6_9RHOB</name>
<evidence type="ECO:0000256" key="1">
    <source>
        <dbReference type="SAM" id="MobiDB-lite"/>
    </source>
</evidence>
<dbReference type="Pfam" id="PF14903">
    <property type="entry name" value="WG_beta_rep"/>
    <property type="match status" value="3"/>
</dbReference>
<dbReference type="PANTHER" id="PTHR37841:SF1">
    <property type="entry name" value="DUF3298 DOMAIN-CONTAINING PROTEIN"/>
    <property type="match status" value="1"/>
</dbReference>
<protein>
    <submittedName>
        <fullName evidence="2">WG repeat-containing protein</fullName>
    </submittedName>
</protein>
<gene>
    <name evidence="2" type="ORF">KBY27_12400</name>
</gene>
<organism evidence="2 3">
    <name type="scientific">Ruegeria pomeroyi</name>
    <dbReference type="NCBI Taxonomy" id="89184"/>
    <lineage>
        <taxon>Bacteria</taxon>
        <taxon>Pseudomonadati</taxon>
        <taxon>Pseudomonadota</taxon>
        <taxon>Alphaproteobacteria</taxon>
        <taxon>Rhodobacterales</taxon>
        <taxon>Roseobacteraceae</taxon>
        <taxon>Ruegeria</taxon>
    </lineage>
</organism>
<dbReference type="Proteomes" id="UP000813672">
    <property type="component" value="Unassembled WGS sequence"/>
</dbReference>
<evidence type="ECO:0000313" key="2">
    <source>
        <dbReference type="EMBL" id="MCE8538253.1"/>
    </source>
</evidence>
<sequence>MILTATSAFSEDGFRWVAAPAYEDAGAAFDGVVPLMQGGRWGLMGADGQWRVAPKFEALGAANDGHIAVKLGGLWGIIDTDGRERIAIAYQAIGRWADRIPVKTSEGWLVLDQTGARVYGPLPIDTLRGNEGHCITGQVGDRPYIFDDQYPRDGEVYATSDRAMRVYGPSGGMAAFKHDGKFGYLSCSERVVAVQEQFEAVRRVSEDGYAAVMTEGRWGLYNIQPGGAQEVLWPSFEGMRDFTEGLMPVKTAQGKWRFVDASGRQLFVGDYDQAYSFSDGAAGVKLGDKRGFVLRDGNVAAEPQFEDFWRHAKGLAPVKQGGKWGVIALDGTSVPVDLSLDMEGLSPEPPPPMVKIGVPQSYFRQDFASLGGFAFDPEARLMATWIDESEDGQPSPRSGISVWDMETGGFVGQMRIPDLQRAAFLPGGRVLAVGTLDGSVAFHEVATGKELLRKRMGHGPVTAMVLDGPQEHLVVSTAARVVIWEMTTGKVVASRDQGFHALAASGRRVWGAHENGDVVSIAPGQNDAFSRHAVAQVVPGRKRVEIGPDGTAYFGAYAWWNPDNVEQAPLLFSGNSGAALPGDWTRPTSVAFSDDGALMALVRDAGLRVYDRATGDLLLERVQSAEMQEQSFPAIDKLAFVPGTRHLAIIGSEGTPVMIYDPEAAREVMRFGVRPERDYFGVVAVTAGDKLFIGTSDLSLYVFDPTKPEIISIDPASLPEPPEFSETVPVSSDGRDTVFFDGLQGAIAIDANSLSIRPKGAAEQGAEQIEIPEVLRAVMGDMGLPDYSTRVGLLAGGKVLVLGRASGVHEFYGTESGEKLATMTLLEGQNWVVATTAGFYDGTLAGIEALSAVENGRARSVIEAMPQFHRPDVVRAVLAGGAQEAARAEAERLREEGAAVPPPSVTAPEAGLTLGGDAAAPAAPSLDLGITIEATE</sequence>
<feature type="region of interest" description="Disordered" evidence="1">
    <location>
        <begin position="892"/>
        <end position="920"/>
    </location>
</feature>
<dbReference type="InterPro" id="IPR011047">
    <property type="entry name" value="Quinoprotein_ADH-like_sf"/>
</dbReference>
<dbReference type="SUPFAM" id="SSF50998">
    <property type="entry name" value="Quinoprotein alcohol dehydrogenase-like"/>
    <property type="match status" value="1"/>
</dbReference>
<dbReference type="EMBL" id="JAGQAF010000007">
    <property type="protein sequence ID" value="MCE8538253.1"/>
    <property type="molecule type" value="Genomic_DNA"/>
</dbReference>
<dbReference type="InterPro" id="IPR011044">
    <property type="entry name" value="Quino_amine_DH_bsu"/>
</dbReference>
<evidence type="ECO:0000313" key="3">
    <source>
        <dbReference type="Proteomes" id="UP000813672"/>
    </source>
</evidence>
<dbReference type="InterPro" id="IPR015943">
    <property type="entry name" value="WD40/YVTN_repeat-like_dom_sf"/>
</dbReference>